<dbReference type="Proteomes" id="UP000294498">
    <property type="component" value="Unassembled WGS sequence"/>
</dbReference>
<keyword evidence="12" id="KW-0732">Signal</keyword>
<dbReference type="OrthoDB" id="9768177at2"/>
<evidence type="ECO:0000256" key="5">
    <source>
        <dbReference type="ARBA" id="ARBA00022692"/>
    </source>
</evidence>
<dbReference type="InterPro" id="IPR000531">
    <property type="entry name" value="Beta-barrel_TonB"/>
</dbReference>
<dbReference type="RefSeq" id="WP_133997249.1">
    <property type="nucleotide sequence ID" value="NZ_SODV01000002.1"/>
</dbReference>
<dbReference type="SUPFAM" id="SSF56935">
    <property type="entry name" value="Porins"/>
    <property type="match status" value="1"/>
</dbReference>
<protein>
    <submittedName>
        <fullName evidence="14">TonB-linked SusC/RagA family outer membrane protein</fullName>
    </submittedName>
</protein>
<comment type="caution">
    <text evidence="14">The sequence shown here is derived from an EMBL/GenBank/DDBJ whole genome shotgun (WGS) entry which is preliminary data.</text>
</comment>
<dbReference type="InterPro" id="IPR011662">
    <property type="entry name" value="Secretin/TonB_short_N"/>
</dbReference>
<dbReference type="GO" id="GO:0009279">
    <property type="term" value="C:cell outer membrane"/>
    <property type="evidence" value="ECO:0007669"/>
    <property type="project" value="UniProtKB-SubCell"/>
</dbReference>
<dbReference type="Gene3D" id="2.60.40.1120">
    <property type="entry name" value="Carboxypeptidase-like, regulatory domain"/>
    <property type="match status" value="1"/>
</dbReference>
<dbReference type="InterPro" id="IPR036942">
    <property type="entry name" value="Beta-barrel_TonB_sf"/>
</dbReference>
<dbReference type="NCBIfam" id="TIGR04057">
    <property type="entry name" value="SusC_RagA_signa"/>
    <property type="match status" value="1"/>
</dbReference>
<dbReference type="Gene3D" id="2.40.170.20">
    <property type="entry name" value="TonB-dependent receptor, beta-barrel domain"/>
    <property type="match status" value="1"/>
</dbReference>
<keyword evidence="2 10" id="KW-0813">Transport</keyword>
<dbReference type="AlphaFoldDB" id="A0A4R8DGJ8"/>
<evidence type="ECO:0000256" key="9">
    <source>
        <dbReference type="ARBA" id="ARBA00023237"/>
    </source>
</evidence>
<dbReference type="InterPro" id="IPR023996">
    <property type="entry name" value="TonB-dep_OMP_SusC/RagA"/>
</dbReference>
<reference evidence="14 15" key="1">
    <citation type="submission" date="2019-03" db="EMBL/GenBank/DDBJ databases">
        <title>Genomic Encyclopedia of Type Strains, Phase IV (KMG-IV): sequencing the most valuable type-strain genomes for metagenomic binning, comparative biology and taxonomic classification.</title>
        <authorList>
            <person name="Goeker M."/>
        </authorList>
    </citation>
    <scope>NUCLEOTIDE SEQUENCE [LARGE SCALE GENOMIC DNA]</scope>
    <source>
        <strain evidence="14 15">DSM 100059</strain>
    </source>
</reference>
<dbReference type="Gene3D" id="2.170.130.10">
    <property type="entry name" value="TonB-dependent receptor, plug domain"/>
    <property type="match status" value="1"/>
</dbReference>
<keyword evidence="8 10" id="KW-0472">Membrane</keyword>
<dbReference type="InterPro" id="IPR008969">
    <property type="entry name" value="CarboxyPept-like_regulatory"/>
</dbReference>
<feature type="chain" id="PRO_5020639938" evidence="12">
    <location>
        <begin position="25"/>
        <end position="1092"/>
    </location>
</feature>
<evidence type="ECO:0000259" key="13">
    <source>
        <dbReference type="SMART" id="SM00965"/>
    </source>
</evidence>
<feature type="signal peptide" evidence="12">
    <location>
        <begin position="1"/>
        <end position="24"/>
    </location>
</feature>
<dbReference type="InterPro" id="IPR037066">
    <property type="entry name" value="Plug_dom_sf"/>
</dbReference>
<feature type="domain" description="Secretin/TonB short N-terminal" evidence="13">
    <location>
        <begin position="53"/>
        <end position="102"/>
    </location>
</feature>
<keyword evidence="5 10" id="KW-0812">Transmembrane</keyword>
<name>A0A4R8DGJ8_9BACT</name>
<dbReference type="EMBL" id="SODV01000002">
    <property type="protein sequence ID" value="TDW96577.1"/>
    <property type="molecule type" value="Genomic_DNA"/>
</dbReference>
<evidence type="ECO:0000256" key="8">
    <source>
        <dbReference type="ARBA" id="ARBA00023136"/>
    </source>
</evidence>
<evidence type="ECO:0000256" key="1">
    <source>
        <dbReference type="ARBA" id="ARBA00004571"/>
    </source>
</evidence>
<keyword evidence="6" id="KW-0408">Iron</keyword>
<keyword evidence="9 10" id="KW-0998">Cell outer membrane</keyword>
<sequence length="1092" mass="118448">MLASCYVRPPFTILLLALCLNVSARSFSQKVTLSFRDVPLSRVLDEISRQTNVSIIYREDVFHTRVSVHVRNSTVEEALEACLRGQPLTYRIENNSVLIQERPSPPGGPLEGKVVDERGSPLAGVTVEVKGAQQAAVTDDKGVFSFTSIDPDATLVVSYVGYQTEEIKLRGRSFLDIRLTPSTKALDQVVVIGYGTQHKRDVTSAISTIDTKDISSRPIVSGVEALTGKAPGVQVTVPSGTPGGDLSVRIRGVGSPNGSEPLYVVDGVLTNDIRGLDPGNIESISILKDASAAGIYGAAGSTNGVVMITTKKGAKGKAKIEASTYTGIQQIVKKIAVLNNQQWLDLETEIFGTAPTIPSYYNLTTTNNNWQNLIYHSAAQTGANVGMSGGSEKGTYYLGVGYLTQDGIMVGSNFDRYSAKLSVDQNAANWLSLGANLNYNRSNQRTVPQDESAQNGGAVIAALVTPEYIPIKMPSNAPYPGVYGYSSFYSGDNPLSDIYNNTNSTLENHLLGDAYVEVKLPWALKYRSQFNIVLDNSNYNYFLDPYNNLYGITLQGKGQNNSSETFRWAWDNTLTFDKTFGAHSINIVAGTSALDENIFLSSQSGTGFSSNAVQTLNAASAQYSISTQKFEWTTHSYFGRFMYAYKNRYLLTGTLRADGSSRVGSNNYWGTFPALSAGWKISQEKFMQNVLWIEDLKLRAGWGATGNLPPYTVLYPSYTLLSAGASYAYSGSNVEPGVSPGTQLGNPAMKWESAHQTNVGFDAGFLSHRLSVSADYYYKKVYNMIFTQQLPLTTGGLVTAVNLPGYDVNKGFEYSIDATVIHTHDISWDVTWNMSINHNEMEGLDTAISYQTGGVTVGGSKAPIYTGLIKNGYSLGTFYGYQALGVNAATGNMTYSANPTSLGSALPKYTFGLGSEWRYKAFTLSLLFDGVQGNKVYDETRMEIENLTGYNNESAAVLARWKNDGDVTAIPRALDNGTTNATAAALLQSQIASNYVENGSFVRLRNATLGYAFDPKVLRRLELSGLRIYVTAQNLFTITKYKGYYPEINGFGQGTNNQAVNAGVGATLMALGIDNGAYPVARTYIVGVNIQL</sequence>
<evidence type="ECO:0000256" key="2">
    <source>
        <dbReference type="ARBA" id="ARBA00022448"/>
    </source>
</evidence>
<evidence type="ECO:0000256" key="6">
    <source>
        <dbReference type="ARBA" id="ARBA00023004"/>
    </source>
</evidence>
<dbReference type="SMART" id="SM00965">
    <property type="entry name" value="STN"/>
    <property type="match status" value="1"/>
</dbReference>
<evidence type="ECO:0000256" key="3">
    <source>
        <dbReference type="ARBA" id="ARBA00022452"/>
    </source>
</evidence>
<dbReference type="InterPro" id="IPR039426">
    <property type="entry name" value="TonB-dep_rcpt-like"/>
</dbReference>
<evidence type="ECO:0000256" key="12">
    <source>
        <dbReference type="SAM" id="SignalP"/>
    </source>
</evidence>
<evidence type="ECO:0000256" key="10">
    <source>
        <dbReference type="PROSITE-ProRule" id="PRU01360"/>
    </source>
</evidence>
<dbReference type="Pfam" id="PF07660">
    <property type="entry name" value="STN"/>
    <property type="match status" value="1"/>
</dbReference>
<evidence type="ECO:0000256" key="4">
    <source>
        <dbReference type="ARBA" id="ARBA00022496"/>
    </source>
</evidence>
<comment type="similarity">
    <text evidence="10 11">Belongs to the TonB-dependent receptor family.</text>
</comment>
<dbReference type="Pfam" id="PF00593">
    <property type="entry name" value="TonB_dep_Rec_b-barrel"/>
    <property type="match status" value="1"/>
</dbReference>
<dbReference type="GO" id="GO:0006826">
    <property type="term" value="P:iron ion transport"/>
    <property type="evidence" value="ECO:0007669"/>
    <property type="project" value="UniProtKB-KW"/>
</dbReference>
<keyword evidence="4" id="KW-0410">Iron transport</keyword>
<dbReference type="PROSITE" id="PS52016">
    <property type="entry name" value="TONB_DEPENDENT_REC_3"/>
    <property type="match status" value="1"/>
</dbReference>
<keyword evidence="4" id="KW-0406">Ion transport</keyword>
<gene>
    <name evidence="14" type="ORF">EDB95_4410</name>
</gene>
<dbReference type="NCBIfam" id="TIGR04056">
    <property type="entry name" value="OMP_RagA_SusC"/>
    <property type="match status" value="1"/>
</dbReference>
<keyword evidence="3 10" id="KW-1134">Transmembrane beta strand</keyword>
<keyword evidence="7 11" id="KW-0798">TonB box</keyword>
<dbReference type="InterPro" id="IPR012910">
    <property type="entry name" value="Plug_dom"/>
</dbReference>
<evidence type="ECO:0000313" key="15">
    <source>
        <dbReference type="Proteomes" id="UP000294498"/>
    </source>
</evidence>
<organism evidence="14 15">
    <name type="scientific">Dinghuibacter silviterrae</name>
    <dbReference type="NCBI Taxonomy" id="1539049"/>
    <lineage>
        <taxon>Bacteria</taxon>
        <taxon>Pseudomonadati</taxon>
        <taxon>Bacteroidota</taxon>
        <taxon>Chitinophagia</taxon>
        <taxon>Chitinophagales</taxon>
        <taxon>Chitinophagaceae</taxon>
        <taxon>Dinghuibacter</taxon>
    </lineage>
</organism>
<evidence type="ECO:0000313" key="14">
    <source>
        <dbReference type="EMBL" id="TDW96577.1"/>
    </source>
</evidence>
<accession>A0A4R8DGJ8</accession>
<dbReference type="Gene3D" id="3.55.50.30">
    <property type="match status" value="1"/>
</dbReference>
<keyword evidence="15" id="KW-1185">Reference proteome</keyword>
<comment type="subcellular location">
    <subcellularLocation>
        <location evidence="1 10">Cell outer membrane</location>
        <topology evidence="1 10">Multi-pass membrane protein</topology>
    </subcellularLocation>
</comment>
<dbReference type="Pfam" id="PF07715">
    <property type="entry name" value="Plug"/>
    <property type="match status" value="1"/>
</dbReference>
<dbReference type="Pfam" id="PF13715">
    <property type="entry name" value="CarbopepD_reg_2"/>
    <property type="match status" value="1"/>
</dbReference>
<dbReference type="InterPro" id="IPR023997">
    <property type="entry name" value="TonB-dep_OMP_SusC/RagA_CS"/>
</dbReference>
<evidence type="ECO:0000256" key="7">
    <source>
        <dbReference type="ARBA" id="ARBA00023077"/>
    </source>
</evidence>
<dbReference type="SUPFAM" id="SSF49464">
    <property type="entry name" value="Carboxypeptidase regulatory domain-like"/>
    <property type="match status" value="1"/>
</dbReference>
<proteinExistence type="inferred from homology"/>
<evidence type="ECO:0000256" key="11">
    <source>
        <dbReference type="RuleBase" id="RU003357"/>
    </source>
</evidence>